<name>W1XDG5_9ZZZZ</name>
<gene>
    <name evidence="3" type="ORF">Q604_UNBC16743G0001</name>
</gene>
<dbReference type="NCBIfam" id="TIGR00360">
    <property type="entry name" value="ComEC_N-term"/>
    <property type="match status" value="1"/>
</dbReference>
<sequence>AFVMLSTVEGSKIFKRNNNSLSALSLSALILLIFKPYGIMEISFHLSYLATLGIVLLNQKINYKLYKLPEKIRESLSVTLSAQVFIFPYMMIVFKDFSLKA</sequence>
<dbReference type="InterPro" id="IPR004477">
    <property type="entry name" value="ComEC_N"/>
</dbReference>
<organism evidence="3">
    <name type="scientific">human gut metagenome</name>
    <dbReference type="NCBI Taxonomy" id="408170"/>
    <lineage>
        <taxon>unclassified sequences</taxon>
        <taxon>metagenomes</taxon>
        <taxon>organismal metagenomes</taxon>
    </lineage>
</organism>
<dbReference type="AlphaFoldDB" id="W1XDG5"/>
<dbReference type="Pfam" id="PF03772">
    <property type="entry name" value="Competence"/>
    <property type="match status" value="1"/>
</dbReference>
<reference evidence="3" key="1">
    <citation type="submission" date="2013-12" db="EMBL/GenBank/DDBJ databases">
        <title>A Varibaculum cambriense genome reconstructed from a premature infant gut community with otherwise low bacterial novelty that shifts toward anaerobic metabolism during the third week of life.</title>
        <authorList>
            <person name="Brown C.T."/>
            <person name="Sharon I."/>
            <person name="Thomas B.C."/>
            <person name="Castelle C.J."/>
            <person name="Morowitz M.J."/>
            <person name="Banfield J.F."/>
        </authorList>
    </citation>
    <scope>NUCLEOTIDE SEQUENCE</scope>
</reference>
<proteinExistence type="predicted"/>
<feature type="non-terminal residue" evidence="3">
    <location>
        <position position="1"/>
    </location>
</feature>
<feature type="transmembrane region" description="Helical" evidence="1">
    <location>
        <begin position="75"/>
        <end position="94"/>
    </location>
</feature>
<keyword evidence="1" id="KW-1133">Transmembrane helix</keyword>
<evidence type="ECO:0000259" key="2">
    <source>
        <dbReference type="Pfam" id="PF03772"/>
    </source>
</evidence>
<dbReference type="EMBL" id="AZMM01016743">
    <property type="protein sequence ID" value="ETJ28348.1"/>
    <property type="molecule type" value="Genomic_DNA"/>
</dbReference>
<evidence type="ECO:0000313" key="3">
    <source>
        <dbReference type="EMBL" id="ETJ28348.1"/>
    </source>
</evidence>
<evidence type="ECO:0000256" key="1">
    <source>
        <dbReference type="SAM" id="Phobius"/>
    </source>
</evidence>
<feature type="domain" description="ComEC/Rec2-related protein" evidence="2">
    <location>
        <begin position="1"/>
        <end position="99"/>
    </location>
</feature>
<feature type="transmembrane region" description="Helical" evidence="1">
    <location>
        <begin position="21"/>
        <end position="39"/>
    </location>
</feature>
<feature type="transmembrane region" description="Helical" evidence="1">
    <location>
        <begin position="45"/>
        <end position="63"/>
    </location>
</feature>
<keyword evidence="1" id="KW-0472">Membrane</keyword>
<protein>
    <submittedName>
        <fullName evidence="3">ComE operon protein 3</fullName>
    </submittedName>
</protein>
<comment type="caution">
    <text evidence="3">The sequence shown here is derived from an EMBL/GenBank/DDBJ whole genome shotgun (WGS) entry which is preliminary data.</text>
</comment>
<accession>W1XDG5</accession>
<keyword evidence="1" id="KW-0812">Transmembrane</keyword>